<dbReference type="Gene3D" id="3.10.450.50">
    <property type="match status" value="1"/>
</dbReference>
<dbReference type="PANTHER" id="PTHR41252:SF1">
    <property type="entry name" value="BLR2505 PROTEIN"/>
    <property type="match status" value="1"/>
</dbReference>
<dbReference type="EMBL" id="MU001637">
    <property type="protein sequence ID" value="KAF2482131.1"/>
    <property type="molecule type" value="Genomic_DNA"/>
</dbReference>
<sequence length="152" mass="17100">MAPYPTRDEITSIFKHMETGEYDSTFARVRPNVDWTVMGTHPLAGHYTSLKDFQQATFARLGKIMKDPGIRLMVRNVIGGGEQEWATVELVAKAECKNGFKFDNTYAWCMRFDDEGQVAEVRAYLDSEMVKEAIEANEGGAPKSSRAPVPQF</sequence>
<evidence type="ECO:0000313" key="2">
    <source>
        <dbReference type="Proteomes" id="UP000799767"/>
    </source>
</evidence>
<dbReference type="PANTHER" id="PTHR41252">
    <property type="entry name" value="BLR2505 PROTEIN"/>
    <property type="match status" value="1"/>
</dbReference>
<dbReference type="RefSeq" id="XP_033588701.1">
    <property type="nucleotide sequence ID" value="XM_033737386.1"/>
</dbReference>
<name>A0A6A6PR06_9PEZI</name>
<keyword evidence="2" id="KW-1185">Reference proteome</keyword>
<accession>A0A6A6PR06</accession>
<dbReference type="OrthoDB" id="10264449at2759"/>
<dbReference type="Proteomes" id="UP000799767">
    <property type="component" value="Unassembled WGS sequence"/>
</dbReference>
<evidence type="ECO:0000313" key="1">
    <source>
        <dbReference type="EMBL" id="KAF2482131.1"/>
    </source>
</evidence>
<gene>
    <name evidence="1" type="ORF">BDY17DRAFT_325621</name>
</gene>
<organism evidence="1 2">
    <name type="scientific">Neohortaea acidophila</name>
    <dbReference type="NCBI Taxonomy" id="245834"/>
    <lineage>
        <taxon>Eukaryota</taxon>
        <taxon>Fungi</taxon>
        <taxon>Dikarya</taxon>
        <taxon>Ascomycota</taxon>
        <taxon>Pezizomycotina</taxon>
        <taxon>Dothideomycetes</taxon>
        <taxon>Dothideomycetidae</taxon>
        <taxon>Mycosphaerellales</taxon>
        <taxon>Teratosphaeriaceae</taxon>
        <taxon>Neohortaea</taxon>
    </lineage>
</organism>
<dbReference type="SUPFAM" id="SSF54427">
    <property type="entry name" value="NTF2-like"/>
    <property type="match status" value="1"/>
</dbReference>
<evidence type="ECO:0008006" key="3">
    <source>
        <dbReference type="Google" id="ProtNLM"/>
    </source>
</evidence>
<proteinExistence type="predicted"/>
<reference evidence="1" key="1">
    <citation type="journal article" date="2020" name="Stud. Mycol.">
        <title>101 Dothideomycetes genomes: a test case for predicting lifestyles and emergence of pathogens.</title>
        <authorList>
            <person name="Haridas S."/>
            <person name="Albert R."/>
            <person name="Binder M."/>
            <person name="Bloem J."/>
            <person name="Labutti K."/>
            <person name="Salamov A."/>
            <person name="Andreopoulos B."/>
            <person name="Baker S."/>
            <person name="Barry K."/>
            <person name="Bills G."/>
            <person name="Bluhm B."/>
            <person name="Cannon C."/>
            <person name="Castanera R."/>
            <person name="Culley D."/>
            <person name="Daum C."/>
            <person name="Ezra D."/>
            <person name="Gonzalez J."/>
            <person name="Henrissat B."/>
            <person name="Kuo A."/>
            <person name="Liang C."/>
            <person name="Lipzen A."/>
            <person name="Lutzoni F."/>
            <person name="Magnuson J."/>
            <person name="Mondo S."/>
            <person name="Nolan M."/>
            <person name="Ohm R."/>
            <person name="Pangilinan J."/>
            <person name="Park H.-J."/>
            <person name="Ramirez L."/>
            <person name="Alfaro M."/>
            <person name="Sun H."/>
            <person name="Tritt A."/>
            <person name="Yoshinaga Y."/>
            <person name="Zwiers L.-H."/>
            <person name="Turgeon B."/>
            <person name="Goodwin S."/>
            <person name="Spatafora J."/>
            <person name="Crous P."/>
            <person name="Grigoriev I."/>
        </authorList>
    </citation>
    <scope>NUCLEOTIDE SEQUENCE</scope>
    <source>
        <strain evidence="1">CBS 113389</strain>
    </source>
</reference>
<protein>
    <recommendedName>
        <fullName evidence="3">SnoaL-like domain-containing protein</fullName>
    </recommendedName>
</protein>
<dbReference type="InterPro" id="IPR032710">
    <property type="entry name" value="NTF2-like_dom_sf"/>
</dbReference>
<dbReference type="GeneID" id="54478388"/>
<dbReference type="AlphaFoldDB" id="A0A6A6PR06"/>